<proteinExistence type="predicted"/>
<dbReference type="Proteomes" id="UP000236723">
    <property type="component" value="Unassembled WGS sequence"/>
</dbReference>
<organism evidence="1 2">
    <name type="scientific">Thermomonospora echinospora</name>
    <dbReference type="NCBI Taxonomy" id="1992"/>
    <lineage>
        <taxon>Bacteria</taxon>
        <taxon>Bacillati</taxon>
        <taxon>Actinomycetota</taxon>
        <taxon>Actinomycetes</taxon>
        <taxon>Streptosporangiales</taxon>
        <taxon>Thermomonosporaceae</taxon>
        <taxon>Thermomonospora</taxon>
    </lineage>
</organism>
<evidence type="ECO:0000313" key="1">
    <source>
        <dbReference type="EMBL" id="SEG32901.1"/>
    </source>
</evidence>
<dbReference type="AlphaFoldDB" id="A0A1H5Z989"/>
<accession>A0A1H5Z989</accession>
<dbReference type="RefSeq" id="WP_103937853.1">
    <property type="nucleotide sequence ID" value="NZ_FNVO01000004.1"/>
</dbReference>
<dbReference type="OrthoDB" id="5119642at2"/>
<name>A0A1H5Z989_9ACTN</name>
<protein>
    <recommendedName>
        <fullName evidence="3">DNA-binding protein</fullName>
    </recommendedName>
</protein>
<keyword evidence="2" id="KW-1185">Reference proteome</keyword>
<sequence>MPNYDFELILSRPLLEAELDPLFQRTYGNVTVAFVRDMQALRGNEQPGQASCRWQASSLSAAIMEVIEQLEGLGPVADAPGLRVLSVEADPLLSMRDIAERVGRSLESVRLSIRGTRGPGNFPASETTSSGHRLWRWSRVAAWYGVHDPQLREAGPTSRAINGWLALRDVVPQVAPAPEEVTSALSAVLSHVA</sequence>
<gene>
    <name evidence="1" type="ORF">SAMN04489712_104431</name>
</gene>
<reference evidence="2" key="1">
    <citation type="submission" date="2016-10" db="EMBL/GenBank/DDBJ databases">
        <authorList>
            <person name="Varghese N."/>
            <person name="Submissions S."/>
        </authorList>
    </citation>
    <scope>NUCLEOTIDE SEQUENCE [LARGE SCALE GENOMIC DNA]</scope>
    <source>
        <strain evidence="2">DSM 43163</strain>
    </source>
</reference>
<dbReference type="EMBL" id="FNVO01000004">
    <property type="protein sequence ID" value="SEG32901.1"/>
    <property type="molecule type" value="Genomic_DNA"/>
</dbReference>
<evidence type="ECO:0008006" key="3">
    <source>
        <dbReference type="Google" id="ProtNLM"/>
    </source>
</evidence>
<evidence type="ECO:0000313" key="2">
    <source>
        <dbReference type="Proteomes" id="UP000236723"/>
    </source>
</evidence>